<evidence type="ECO:0000256" key="3">
    <source>
        <dbReference type="SAM" id="MobiDB-lite"/>
    </source>
</evidence>
<feature type="region of interest" description="Disordered" evidence="3">
    <location>
        <begin position="337"/>
        <end position="364"/>
    </location>
</feature>
<dbReference type="InterPro" id="IPR001789">
    <property type="entry name" value="Sig_transdc_resp-reg_receiver"/>
</dbReference>
<dbReference type="Gene3D" id="3.40.50.2300">
    <property type="match status" value="1"/>
</dbReference>
<dbReference type="Proteomes" id="UP000623129">
    <property type="component" value="Unassembled WGS sequence"/>
</dbReference>
<evidence type="ECO:0000313" key="6">
    <source>
        <dbReference type="Proteomes" id="UP000623129"/>
    </source>
</evidence>
<dbReference type="OrthoDB" id="60033at2759"/>
<keyword evidence="6" id="KW-1185">Reference proteome</keyword>
<feature type="region of interest" description="Disordered" evidence="3">
    <location>
        <begin position="190"/>
        <end position="305"/>
    </location>
</feature>
<proteinExistence type="predicted"/>
<evidence type="ECO:0000259" key="4">
    <source>
        <dbReference type="PROSITE" id="PS50110"/>
    </source>
</evidence>
<protein>
    <submittedName>
        <fullName evidence="5">CCT motif family protein</fullName>
    </submittedName>
</protein>
<keyword evidence="1" id="KW-0902">Two-component regulatory system</keyword>
<comment type="caution">
    <text evidence="2">Lacks conserved residue(s) required for the propagation of feature annotation.</text>
</comment>
<evidence type="ECO:0000313" key="5">
    <source>
        <dbReference type="EMBL" id="KAF3321828.1"/>
    </source>
</evidence>
<feature type="compositionally biased region" description="Polar residues" evidence="3">
    <location>
        <begin position="348"/>
        <end position="362"/>
    </location>
</feature>
<dbReference type="InterPro" id="IPR045279">
    <property type="entry name" value="ARR-like"/>
</dbReference>
<dbReference type="AlphaFoldDB" id="A0A833QE66"/>
<evidence type="ECO:0000256" key="2">
    <source>
        <dbReference type="PROSITE-ProRule" id="PRU00169"/>
    </source>
</evidence>
<dbReference type="Pfam" id="PF00072">
    <property type="entry name" value="Response_reg"/>
    <property type="match status" value="1"/>
</dbReference>
<name>A0A833QE66_9POAL</name>
<feature type="compositionally biased region" description="Low complexity" evidence="3">
    <location>
        <begin position="486"/>
        <end position="496"/>
    </location>
</feature>
<dbReference type="SUPFAM" id="SSF52172">
    <property type="entry name" value="CheY-like"/>
    <property type="match status" value="1"/>
</dbReference>
<dbReference type="PANTHER" id="PTHR43874">
    <property type="entry name" value="TWO-COMPONENT RESPONSE REGULATOR"/>
    <property type="match status" value="1"/>
</dbReference>
<dbReference type="GO" id="GO:0000160">
    <property type="term" value="P:phosphorelay signal transduction system"/>
    <property type="evidence" value="ECO:0007669"/>
    <property type="project" value="UniProtKB-KW"/>
</dbReference>
<dbReference type="PANTHER" id="PTHR43874:SF117">
    <property type="entry name" value="TWO-COMPONENT RESPONSE REGULATOR-LIKE APRR3"/>
    <property type="match status" value="1"/>
</dbReference>
<organism evidence="5 6">
    <name type="scientific">Carex littledalei</name>
    <dbReference type="NCBI Taxonomy" id="544730"/>
    <lineage>
        <taxon>Eukaryota</taxon>
        <taxon>Viridiplantae</taxon>
        <taxon>Streptophyta</taxon>
        <taxon>Embryophyta</taxon>
        <taxon>Tracheophyta</taxon>
        <taxon>Spermatophyta</taxon>
        <taxon>Magnoliopsida</taxon>
        <taxon>Liliopsida</taxon>
        <taxon>Poales</taxon>
        <taxon>Cyperaceae</taxon>
        <taxon>Cyperoideae</taxon>
        <taxon>Cariceae</taxon>
        <taxon>Carex</taxon>
        <taxon>Carex subgen. Euthyceras</taxon>
    </lineage>
</organism>
<comment type="caution">
    <text evidence="5">The sequence shown here is derived from an EMBL/GenBank/DDBJ whole genome shotgun (WGS) entry which is preliminary data.</text>
</comment>
<feature type="region of interest" description="Disordered" evidence="3">
    <location>
        <begin position="1"/>
        <end position="29"/>
    </location>
</feature>
<dbReference type="SMART" id="SM00448">
    <property type="entry name" value="REC"/>
    <property type="match status" value="1"/>
</dbReference>
<feature type="region of interest" description="Disordered" evidence="3">
    <location>
        <begin position="472"/>
        <end position="503"/>
    </location>
</feature>
<feature type="domain" description="Response regulatory" evidence="4">
    <location>
        <begin position="45"/>
        <end position="163"/>
    </location>
</feature>
<evidence type="ECO:0000256" key="1">
    <source>
        <dbReference type="ARBA" id="ARBA00023012"/>
    </source>
</evidence>
<gene>
    <name evidence="5" type="ORF">FCM35_KLT14044</name>
</gene>
<dbReference type="GO" id="GO:0009736">
    <property type="term" value="P:cytokinin-activated signaling pathway"/>
    <property type="evidence" value="ECO:0007669"/>
    <property type="project" value="InterPro"/>
</dbReference>
<dbReference type="EMBL" id="SWLB01000026">
    <property type="protein sequence ID" value="KAF3321828.1"/>
    <property type="molecule type" value="Genomic_DNA"/>
</dbReference>
<dbReference type="InterPro" id="IPR011006">
    <property type="entry name" value="CheY-like_superfamily"/>
</dbReference>
<accession>A0A833QE66</accession>
<dbReference type="PROSITE" id="PS50110">
    <property type="entry name" value="RESPONSE_REGULATORY"/>
    <property type="match status" value="1"/>
</dbReference>
<reference evidence="5" key="1">
    <citation type="submission" date="2020-01" db="EMBL/GenBank/DDBJ databases">
        <title>Genome sequence of Kobresia littledalei, the first chromosome-level genome in the family Cyperaceae.</title>
        <authorList>
            <person name="Qu G."/>
        </authorList>
    </citation>
    <scope>NUCLEOTIDE SEQUENCE</scope>
    <source>
        <strain evidence="5">C.B.Clarke</strain>
        <tissue evidence="5">Leaf</tissue>
    </source>
</reference>
<feature type="compositionally biased region" description="Polar residues" evidence="3">
    <location>
        <begin position="215"/>
        <end position="232"/>
    </location>
</feature>
<sequence length="548" mass="60221">MDQGTRETGEQATDDGGGGGGSGRAVSHKRQGIRWDQILPRRSLRVLLVEHDDSTRQVVTALLRKCCYHVVGVADGLKAWEIMQERRFAFDLVLTEVVLPSHSGIGLLTKVISTEECKNIPVIMMSSQDSIGVVLKCMLKGAADFLVKPVRKNELRNLWQHVWRRHCLNSQANASDNNYNVASNRISANIGDAENSDGANEVQSSGAKEEMEIESAQNFTETPSAEGASSSKEMQEHDAHAGAVPVRSDAIANDASELDRERTGRTGTTTEANIFNTIPPDKEPLDLSGPANEKNCNISESQKDATQEDYVVNTKFLEGCFKPKTRDVLNHSESSAFSRYGEKKKQNLNDNPSSSSPYFRNSESLRSDLKASTSLLSKENAKNHQSVAPQLGFIPVHFPVGSVPYGYTTILHPIYYPPYPPPDNLTAQITCDDSNHSNCNNAAEVGPEVEKEESRELHLVIQRGSCSQDVAIASGSGETGNGNTSGNGNLESGNESAAHTGDRSRREAALIKFRLKRKDRCFEKKVCRKFGVIYREVPFHLLRSAYLI</sequence>
<feature type="compositionally biased region" description="Polar residues" evidence="3">
    <location>
        <begin position="197"/>
        <end position="206"/>
    </location>
</feature>